<dbReference type="Pfam" id="PF13635">
    <property type="entry name" value="DUF4143"/>
    <property type="match status" value="1"/>
</dbReference>
<dbReference type="InterPro" id="IPR041682">
    <property type="entry name" value="AAA_14"/>
</dbReference>
<dbReference type="InterPro" id="IPR025420">
    <property type="entry name" value="DUF4143"/>
</dbReference>
<dbReference type="Pfam" id="PF13173">
    <property type="entry name" value="AAA_14"/>
    <property type="match status" value="1"/>
</dbReference>
<protein>
    <recommendedName>
        <fullName evidence="4">AAA domain-containing protein</fullName>
    </recommendedName>
</protein>
<evidence type="ECO:0000259" key="2">
    <source>
        <dbReference type="Pfam" id="PF13635"/>
    </source>
</evidence>
<accession>A0A0F9EFU6</accession>
<feature type="domain" description="AAA" evidence="1">
    <location>
        <begin position="19"/>
        <end position="135"/>
    </location>
</feature>
<comment type="caution">
    <text evidence="3">The sequence shown here is derived from an EMBL/GenBank/DDBJ whole genome shotgun (WGS) entry which is preliminary data.</text>
</comment>
<reference evidence="3" key="1">
    <citation type="journal article" date="2015" name="Nature">
        <title>Complex archaea that bridge the gap between prokaryotes and eukaryotes.</title>
        <authorList>
            <person name="Spang A."/>
            <person name="Saw J.H."/>
            <person name="Jorgensen S.L."/>
            <person name="Zaremba-Niedzwiedzka K."/>
            <person name="Martijn J."/>
            <person name="Lind A.E."/>
            <person name="van Eijk R."/>
            <person name="Schleper C."/>
            <person name="Guy L."/>
            <person name="Ettema T.J."/>
        </authorList>
    </citation>
    <scope>NUCLEOTIDE SEQUENCE</scope>
</reference>
<evidence type="ECO:0000259" key="1">
    <source>
        <dbReference type="Pfam" id="PF13173"/>
    </source>
</evidence>
<evidence type="ECO:0000313" key="3">
    <source>
        <dbReference type="EMBL" id="KKL28701.1"/>
    </source>
</evidence>
<dbReference type="SUPFAM" id="SSF52540">
    <property type="entry name" value="P-loop containing nucleoside triphosphate hydrolases"/>
    <property type="match status" value="1"/>
</dbReference>
<gene>
    <name evidence="3" type="ORF">LCGC14_2372510</name>
</gene>
<evidence type="ECO:0008006" key="4">
    <source>
        <dbReference type="Google" id="ProtNLM"/>
    </source>
</evidence>
<dbReference type="InterPro" id="IPR027417">
    <property type="entry name" value="P-loop_NTPase"/>
</dbReference>
<dbReference type="AlphaFoldDB" id="A0A0F9EFU6"/>
<dbReference type="PANTHER" id="PTHR43566">
    <property type="entry name" value="CONSERVED PROTEIN"/>
    <property type="match status" value="1"/>
</dbReference>
<feature type="domain" description="DUF4143" evidence="2">
    <location>
        <begin position="205"/>
        <end position="364"/>
    </location>
</feature>
<dbReference type="PANTHER" id="PTHR43566:SF2">
    <property type="entry name" value="DUF4143 DOMAIN-CONTAINING PROTEIN"/>
    <property type="match status" value="1"/>
</dbReference>
<proteinExistence type="predicted"/>
<sequence>MYKKRLIEQKIDRLLDMFPVVAIIGSRQCGKSTLVKKLRPDWKYYDLERPDDYQLITSDPLGFFVRQSEKTIIDEAQQYPELFKALRGVIDQDRKAVGRFLLTGSSSPEIVKGLSESMAGRIATIELWPFKAAEFYDKPLSQIYSLISQNNPDLDLISGLKPELDVKQIYDHWQLGGYPEPRIRGCDTPEFHGLWMDEYFSDYIRRDIQRLFPRINPHNFRLFIQTLSFHSGKIINQSDIARALEVSSVTAKEYLEIIHNTFIWRNLRSYEKNKLKKVQKMPKGFFRDQGILHHLLKINGLDNLLIHPVAGFSFESFVVEEIIRGFQCTLTAGIDFYFYRTRDKSEIDLIIDAPFGVIPIEIKLGYKIKKGMLTALKNFIKDTNAHLGILVNNSDKIEFLAENIMQIPVHYF</sequence>
<name>A0A0F9EFU6_9ZZZZ</name>
<organism evidence="3">
    <name type="scientific">marine sediment metagenome</name>
    <dbReference type="NCBI Taxonomy" id="412755"/>
    <lineage>
        <taxon>unclassified sequences</taxon>
        <taxon>metagenomes</taxon>
        <taxon>ecological metagenomes</taxon>
    </lineage>
</organism>
<dbReference type="EMBL" id="LAZR01035004">
    <property type="protein sequence ID" value="KKL28701.1"/>
    <property type="molecule type" value="Genomic_DNA"/>
</dbReference>